<gene>
    <name evidence="1" type="ORF">CERZMDRAFT_98680</name>
</gene>
<keyword evidence="2" id="KW-1185">Reference proteome</keyword>
<sequence>MPLIVQQLATRIAIFSLREAEIVVDVVQEALLGSKVDRRQPARLSMLLTLYLLGTGLRTRNKGRRQRKLVASGLILLIHVLGLARKEEVNRLVTYTQAGAADLGWAALLRFALPRMRKFLIEKQVGEEQPEETKKIRLYEPDIEQNSIRVVESSDSIPELNVPSILPVRPRLIRRGTSVATTIDYGSIAALRQA</sequence>
<name>A0A6A6FDB4_9PEZI</name>
<accession>A0A6A6FDB4</accession>
<dbReference type="Proteomes" id="UP000799539">
    <property type="component" value="Unassembled WGS sequence"/>
</dbReference>
<dbReference type="AlphaFoldDB" id="A0A6A6FDB4"/>
<evidence type="ECO:0000313" key="1">
    <source>
        <dbReference type="EMBL" id="KAF2211371.1"/>
    </source>
</evidence>
<reference evidence="1" key="1">
    <citation type="journal article" date="2020" name="Stud. Mycol.">
        <title>101 Dothideomycetes genomes: a test case for predicting lifestyles and emergence of pathogens.</title>
        <authorList>
            <person name="Haridas S."/>
            <person name="Albert R."/>
            <person name="Binder M."/>
            <person name="Bloem J."/>
            <person name="Labutti K."/>
            <person name="Salamov A."/>
            <person name="Andreopoulos B."/>
            <person name="Baker S."/>
            <person name="Barry K."/>
            <person name="Bills G."/>
            <person name="Bluhm B."/>
            <person name="Cannon C."/>
            <person name="Castanera R."/>
            <person name="Culley D."/>
            <person name="Daum C."/>
            <person name="Ezra D."/>
            <person name="Gonzalez J."/>
            <person name="Henrissat B."/>
            <person name="Kuo A."/>
            <person name="Liang C."/>
            <person name="Lipzen A."/>
            <person name="Lutzoni F."/>
            <person name="Magnuson J."/>
            <person name="Mondo S."/>
            <person name="Nolan M."/>
            <person name="Ohm R."/>
            <person name="Pangilinan J."/>
            <person name="Park H.-J."/>
            <person name="Ramirez L."/>
            <person name="Alfaro M."/>
            <person name="Sun H."/>
            <person name="Tritt A."/>
            <person name="Yoshinaga Y."/>
            <person name="Zwiers L.-H."/>
            <person name="Turgeon B."/>
            <person name="Goodwin S."/>
            <person name="Spatafora J."/>
            <person name="Crous P."/>
            <person name="Grigoriev I."/>
        </authorList>
    </citation>
    <scope>NUCLEOTIDE SEQUENCE</scope>
    <source>
        <strain evidence="1">SCOH1-5</strain>
    </source>
</reference>
<protein>
    <submittedName>
        <fullName evidence="1">Uncharacterized protein</fullName>
    </submittedName>
</protein>
<evidence type="ECO:0000313" key="2">
    <source>
        <dbReference type="Proteomes" id="UP000799539"/>
    </source>
</evidence>
<dbReference type="EMBL" id="ML992677">
    <property type="protein sequence ID" value="KAF2211371.1"/>
    <property type="molecule type" value="Genomic_DNA"/>
</dbReference>
<organism evidence="1 2">
    <name type="scientific">Cercospora zeae-maydis SCOH1-5</name>
    <dbReference type="NCBI Taxonomy" id="717836"/>
    <lineage>
        <taxon>Eukaryota</taxon>
        <taxon>Fungi</taxon>
        <taxon>Dikarya</taxon>
        <taxon>Ascomycota</taxon>
        <taxon>Pezizomycotina</taxon>
        <taxon>Dothideomycetes</taxon>
        <taxon>Dothideomycetidae</taxon>
        <taxon>Mycosphaerellales</taxon>
        <taxon>Mycosphaerellaceae</taxon>
        <taxon>Cercospora</taxon>
    </lineage>
</organism>
<proteinExistence type="predicted"/>
<dbReference type="OrthoDB" id="10566219at2759"/>